<dbReference type="EMBL" id="AZGF01000005">
    <property type="protein sequence ID" value="KRM12744.1"/>
    <property type="molecule type" value="Genomic_DNA"/>
</dbReference>
<dbReference type="PATRIC" id="fig|1423807.3.peg.1975"/>
<protein>
    <recommendedName>
        <fullName evidence="1">UPF0342 protein FD16_GL001922</fullName>
    </recommendedName>
</protein>
<evidence type="ECO:0000313" key="3">
    <source>
        <dbReference type="Proteomes" id="UP000051820"/>
    </source>
</evidence>
<sequence length="114" mass="13513">MVVNIYDSANQMERDLRETQQYADLKKAYEDMKQDADTFSLFKDFQNKQMQLQQKQYTGQQPSDDEIKDIQEMAEKVRKVDAIQNLMDKERGIDQLLSDLNNVITKPIQELYQD</sequence>
<dbReference type="InterPro" id="IPR010368">
    <property type="entry name" value="Com_YlbF"/>
</dbReference>
<name>A0A0R1W4N1_9LACO</name>
<dbReference type="HAMAP" id="MF_01526">
    <property type="entry name" value="UPF0342"/>
    <property type="match status" value="1"/>
</dbReference>
<gene>
    <name evidence="2" type="ORF">FD16_GL001922</name>
</gene>
<comment type="similarity">
    <text evidence="1">Belongs to the UPF0342 family.</text>
</comment>
<dbReference type="SUPFAM" id="SSF158622">
    <property type="entry name" value="YheA/YmcA-like"/>
    <property type="match status" value="1"/>
</dbReference>
<dbReference type="Proteomes" id="UP000051820">
    <property type="component" value="Unassembled WGS sequence"/>
</dbReference>
<dbReference type="InterPro" id="IPR023378">
    <property type="entry name" value="YheA/YmcA-like_dom_sf"/>
</dbReference>
<proteinExistence type="inferred from homology"/>
<dbReference type="RefSeq" id="WP_010621989.1">
    <property type="nucleotide sequence ID" value="NZ_AZGF01000005.1"/>
</dbReference>
<keyword evidence="3" id="KW-1185">Reference proteome</keyword>
<accession>A0A0R1W4N1</accession>
<dbReference type="OrthoDB" id="9811402at2"/>
<dbReference type="Gene3D" id="1.20.1500.10">
    <property type="entry name" value="YheA/YmcA-like"/>
    <property type="match status" value="1"/>
</dbReference>
<dbReference type="eggNOG" id="COG3679">
    <property type="taxonomic scope" value="Bacteria"/>
</dbReference>
<reference evidence="2 3" key="1">
    <citation type="journal article" date="2015" name="Genome Announc.">
        <title>Expanding the biotechnology potential of lactobacilli through comparative genomics of 213 strains and associated genera.</title>
        <authorList>
            <person name="Sun Z."/>
            <person name="Harris H.M."/>
            <person name="McCann A."/>
            <person name="Guo C."/>
            <person name="Argimon S."/>
            <person name="Zhang W."/>
            <person name="Yang X."/>
            <person name="Jeffery I.B."/>
            <person name="Cooney J.C."/>
            <person name="Kagawa T.F."/>
            <person name="Liu W."/>
            <person name="Song Y."/>
            <person name="Salvetti E."/>
            <person name="Wrobel A."/>
            <person name="Rasinkangas P."/>
            <person name="Parkhill J."/>
            <person name="Rea M.C."/>
            <person name="O'Sullivan O."/>
            <person name="Ritari J."/>
            <person name="Douillard F.P."/>
            <person name="Paul Ross R."/>
            <person name="Yang R."/>
            <person name="Briner A.E."/>
            <person name="Felis G.E."/>
            <person name="de Vos W.M."/>
            <person name="Barrangou R."/>
            <person name="Klaenhammer T.R."/>
            <person name="Caufield P.W."/>
            <person name="Cui Y."/>
            <person name="Zhang H."/>
            <person name="O'Toole P.W."/>
        </authorList>
    </citation>
    <scope>NUCLEOTIDE SEQUENCE [LARGE SCALE GENOMIC DNA]</scope>
    <source>
        <strain evidence="2 3">DSM 5007</strain>
    </source>
</reference>
<dbReference type="Pfam" id="PF06133">
    <property type="entry name" value="Com_YlbF"/>
    <property type="match status" value="1"/>
</dbReference>
<dbReference type="STRING" id="1423807.FD16_GL001922"/>
<evidence type="ECO:0000256" key="1">
    <source>
        <dbReference type="HAMAP-Rule" id="MF_01526"/>
    </source>
</evidence>
<evidence type="ECO:0000313" key="2">
    <source>
        <dbReference type="EMBL" id="KRM12744.1"/>
    </source>
</evidence>
<organism evidence="2 3">
    <name type="scientific">Paucilactobacillus suebicus DSM 5007 = KCTC 3549</name>
    <dbReference type="NCBI Taxonomy" id="1423807"/>
    <lineage>
        <taxon>Bacteria</taxon>
        <taxon>Bacillati</taxon>
        <taxon>Bacillota</taxon>
        <taxon>Bacilli</taxon>
        <taxon>Lactobacillales</taxon>
        <taxon>Lactobacillaceae</taxon>
        <taxon>Paucilactobacillus</taxon>
    </lineage>
</organism>
<comment type="caution">
    <text evidence="2">The sequence shown here is derived from an EMBL/GenBank/DDBJ whole genome shotgun (WGS) entry which is preliminary data.</text>
</comment>
<dbReference type="AlphaFoldDB" id="A0A0R1W4N1"/>